<protein>
    <recommendedName>
        <fullName evidence="3">NmrA-like domain-containing protein</fullName>
    </recommendedName>
</protein>
<dbReference type="Gene3D" id="3.90.25.10">
    <property type="entry name" value="UDP-galactose 4-epimerase, domain 1"/>
    <property type="match status" value="1"/>
</dbReference>
<name>A0A4Q4TVK3_9PEZI</name>
<organism evidence="4 5">
    <name type="scientific">Monosporascus ibericus</name>
    <dbReference type="NCBI Taxonomy" id="155417"/>
    <lineage>
        <taxon>Eukaryota</taxon>
        <taxon>Fungi</taxon>
        <taxon>Dikarya</taxon>
        <taxon>Ascomycota</taxon>
        <taxon>Pezizomycotina</taxon>
        <taxon>Sordariomycetes</taxon>
        <taxon>Xylariomycetidae</taxon>
        <taxon>Xylariales</taxon>
        <taxon>Xylariales incertae sedis</taxon>
        <taxon>Monosporascus</taxon>
    </lineage>
</organism>
<feature type="domain" description="NmrA-like" evidence="3">
    <location>
        <begin position="7"/>
        <end position="257"/>
    </location>
</feature>
<dbReference type="GO" id="GO:0016491">
    <property type="term" value="F:oxidoreductase activity"/>
    <property type="evidence" value="ECO:0007669"/>
    <property type="project" value="UniProtKB-KW"/>
</dbReference>
<keyword evidence="1" id="KW-0521">NADP</keyword>
<dbReference type="Pfam" id="PF05368">
    <property type="entry name" value="NmrA"/>
    <property type="match status" value="1"/>
</dbReference>
<evidence type="ECO:0000256" key="2">
    <source>
        <dbReference type="ARBA" id="ARBA00023002"/>
    </source>
</evidence>
<dbReference type="InterPro" id="IPR036291">
    <property type="entry name" value="NAD(P)-bd_dom_sf"/>
</dbReference>
<evidence type="ECO:0000313" key="5">
    <source>
        <dbReference type="Proteomes" id="UP000293360"/>
    </source>
</evidence>
<evidence type="ECO:0000259" key="3">
    <source>
        <dbReference type="Pfam" id="PF05368"/>
    </source>
</evidence>
<dbReference type="STRING" id="155417.A0A4Q4TVK3"/>
<reference evidence="4 5" key="1">
    <citation type="submission" date="2018-06" db="EMBL/GenBank/DDBJ databases">
        <title>Complete Genomes of Monosporascus.</title>
        <authorList>
            <person name="Robinson A.J."/>
            <person name="Natvig D.O."/>
        </authorList>
    </citation>
    <scope>NUCLEOTIDE SEQUENCE [LARGE SCALE GENOMIC DNA]</scope>
    <source>
        <strain evidence="4 5">CBS 110550</strain>
    </source>
</reference>
<evidence type="ECO:0000313" key="4">
    <source>
        <dbReference type="EMBL" id="RYP09593.1"/>
    </source>
</evidence>
<dbReference type="Proteomes" id="UP000293360">
    <property type="component" value="Unassembled WGS sequence"/>
</dbReference>
<dbReference type="OrthoDB" id="419598at2759"/>
<comment type="caution">
    <text evidence="4">The sequence shown here is derived from an EMBL/GenBank/DDBJ whole genome shotgun (WGS) entry which is preliminary data.</text>
</comment>
<gene>
    <name evidence="4" type="ORF">DL764_001197</name>
</gene>
<dbReference type="CDD" id="cd05259">
    <property type="entry name" value="PCBER_SDR_a"/>
    <property type="match status" value="1"/>
</dbReference>
<keyword evidence="2" id="KW-0560">Oxidoreductase</keyword>
<dbReference type="SUPFAM" id="SSF51735">
    <property type="entry name" value="NAD(P)-binding Rossmann-fold domains"/>
    <property type="match status" value="1"/>
</dbReference>
<accession>A0A4Q4TVK3</accession>
<keyword evidence="5" id="KW-1185">Reference proteome</keyword>
<evidence type="ECO:0000256" key="1">
    <source>
        <dbReference type="ARBA" id="ARBA00022857"/>
    </source>
</evidence>
<dbReference type="PANTHER" id="PTHR47706:SF11">
    <property type="entry name" value="ISOFLAVONE REDUCTASE FAMILY PROTEIN (AFU_ORTHOLOGUE AFUA_1G12510)"/>
    <property type="match status" value="1"/>
</dbReference>
<dbReference type="AlphaFoldDB" id="A0A4Q4TVK3"/>
<dbReference type="InterPro" id="IPR045312">
    <property type="entry name" value="PCBER-like"/>
</dbReference>
<sequence length="319" mass="34986">MAGSILSNILIIGATGNIGKYITSAILSANPPVARQVSIFTSPGTASNPSKQELLSSWKSQGLTVIEGDLQNAEQVAKAYEGVDTVVSALGRDGLLEQIELLKLAEASESVQWFFPSEYGTDIEYDASSVNEKPHQNKLKVRRFVRENIKRVKCTYVVTGPYIDMFLRFVPGCEGAGGFDPASKKAAVLGSGNEKVGFTSMRDVGKFVVAALRHPETAKDKALKVQSFVVSPNAIVNEFEKQTGTPWTVDHTPIEKLNEWEREGWESGSPVATLFALRRIWAEGKTLYGKTDNESLRVQEEDLERLSTVVERAVKGEPY</sequence>
<dbReference type="Gene3D" id="3.40.50.720">
    <property type="entry name" value="NAD(P)-binding Rossmann-like Domain"/>
    <property type="match status" value="1"/>
</dbReference>
<dbReference type="InterPro" id="IPR008030">
    <property type="entry name" value="NmrA-like"/>
</dbReference>
<dbReference type="InterPro" id="IPR051609">
    <property type="entry name" value="NmrA/Isoflavone_reductase-like"/>
</dbReference>
<dbReference type="PANTHER" id="PTHR47706">
    <property type="entry name" value="NMRA-LIKE FAMILY PROTEIN"/>
    <property type="match status" value="1"/>
</dbReference>
<proteinExistence type="predicted"/>
<dbReference type="EMBL" id="QJNU01000033">
    <property type="protein sequence ID" value="RYP09593.1"/>
    <property type="molecule type" value="Genomic_DNA"/>
</dbReference>